<sequence length="649" mass="73684">MFRTIIDDKSTGKEASVSQLHQRQGQVHFCFVGRRIMRKISVKRLEEKLELLSTQVATLTQHVHSTSFQGPRSNHSTLENLHSSLSSSRDRISGGHFASSGSLPGSRDVHNDSLTNVGLRDLGGLASVDRQLETFRRAFVNYFPFVVVPPKVSVEALRNDNPFLFLCIIAVTSFDDPILQRRLGQEIKKQICDRLVMGHEASMDLLQGLLVFVAWYHYFCVPGKHQYFLMLQLCVNMCHELRLDLNEKGKRGLETAQTQGRARTPAEMRALLGTYCLSSTLSMVLRKRTIMHYTSYMDDCCTSLTQGSDVPSDQLIVPFVKIQVLQRKISDTFCYHDTSTCDIRGERALQITVDSFSREFDGLKKGIGSTNRNAILVQHLHFLEVWIYEFALYNELWQSNFVPARLTRPETNLSIQSSMQRTKMLRQLVAATVSFQDWCLSVDNADLLHFPFSWWAELSYVLIVQVKTVFLDSETGITGQEQINLRQYDQAESLEADFRRAAEKEVMIPHMLDMYMGKLATLTTQVVDDEGYRDMVYNYGTVLKSIQSGYESRIGAENRPALGQFEIQQEQSSLSQLSYPEVRSTDMQGSMPPAVSTNHMELEIGDPDSSSTSQLNLQFGLAQPGFDDFVWDTMMNDFSFFTPQNGPSV</sequence>
<evidence type="ECO:0000313" key="7">
    <source>
        <dbReference type="EMBL" id="EED16661.1"/>
    </source>
</evidence>
<dbReference type="GO" id="GO:0000976">
    <property type="term" value="F:transcription cis-regulatory region binding"/>
    <property type="evidence" value="ECO:0007669"/>
    <property type="project" value="TreeGrafter"/>
</dbReference>
<dbReference type="GeneID" id="8108993"/>
<dbReference type="EMBL" id="EQ962656">
    <property type="protein sequence ID" value="EED16661.1"/>
    <property type="molecule type" value="Genomic_DNA"/>
</dbReference>
<reference evidence="8" key="1">
    <citation type="journal article" date="2015" name="Genome Announc.">
        <title>Genome sequence of the AIDS-associated pathogen Penicillium marneffei (ATCC18224) and its near taxonomic relative Talaromyces stipitatus (ATCC10500).</title>
        <authorList>
            <person name="Nierman W.C."/>
            <person name="Fedorova-Abrams N.D."/>
            <person name="Andrianopoulos A."/>
        </authorList>
    </citation>
    <scope>NUCLEOTIDE SEQUENCE [LARGE SCALE GENOMIC DNA]</scope>
    <source>
        <strain evidence="8">ATCC 10500 / CBS 375.48 / QM 6759 / NRRL 1006</strain>
    </source>
</reference>
<proteinExistence type="predicted"/>
<evidence type="ECO:0000256" key="3">
    <source>
        <dbReference type="ARBA" id="ARBA00023125"/>
    </source>
</evidence>
<comment type="subcellular location">
    <subcellularLocation>
        <location evidence="1">Nucleus</location>
    </subcellularLocation>
</comment>
<keyword evidence="5" id="KW-0539">Nucleus</keyword>
<evidence type="ECO:0000256" key="2">
    <source>
        <dbReference type="ARBA" id="ARBA00023015"/>
    </source>
</evidence>
<organism evidence="7 8">
    <name type="scientific">Talaromyces stipitatus (strain ATCC 10500 / CBS 375.48 / QM 6759 / NRRL 1006)</name>
    <name type="common">Penicillium stipitatum</name>
    <dbReference type="NCBI Taxonomy" id="441959"/>
    <lineage>
        <taxon>Eukaryota</taxon>
        <taxon>Fungi</taxon>
        <taxon>Dikarya</taxon>
        <taxon>Ascomycota</taxon>
        <taxon>Pezizomycotina</taxon>
        <taxon>Eurotiomycetes</taxon>
        <taxon>Eurotiomycetidae</taxon>
        <taxon>Eurotiales</taxon>
        <taxon>Trichocomaceae</taxon>
        <taxon>Talaromyces</taxon>
        <taxon>Talaromyces sect. Talaromyces</taxon>
    </lineage>
</organism>
<dbReference type="OMA" id="MCHELRL"/>
<dbReference type="OrthoDB" id="5424793at2759"/>
<dbReference type="PhylomeDB" id="B8MFC7"/>
<dbReference type="HOGENOM" id="CLU_017970_0_0_1"/>
<keyword evidence="4" id="KW-0804">Transcription</keyword>
<evidence type="ECO:0000256" key="6">
    <source>
        <dbReference type="SAM" id="MobiDB-lite"/>
    </source>
</evidence>
<dbReference type="InParanoid" id="B8MFC7"/>
<accession>B8MFC7</accession>
<gene>
    <name evidence="7" type="ORF">TSTA_017360</name>
</gene>
<dbReference type="InterPro" id="IPR051089">
    <property type="entry name" value="prtT"/>
</dbReference>
<keyword evidence="3" id="KW-0238">DNA-binding</keyword>
<dbReference type="STRING" id="441959.B8MFC7"/>
<protein>
    <recommendedName>
        <fullName evidence="9">Transcription factor domain-containing protein</fullName>
    </recommendedName>
</protein>
<dbReference type="GO" id="GO:0000981">
    <property type="term" value="F:DNA-binding transcription factor activity, RNA polymerase II-specific"/>
    <property type="evidence" value="ECO:0007669"/>
    <property type="project" value="TreeGrafter"/>
</dbReference>
<evidence type="ECO:0000256" key="1">
    <source>
        <dbReference type="ARBA" id="ARBA00004123"/>
    </source>
</evidence>
<dbReference type="GO" id="GO:0005634">
    <property type="term" value="C:nucleus"/>
    <property type="evidence" value="ECO:0007669"/>
    <property type="project" value="UniProtKB-SubCell"/>
</dbReference>
<feature type="compositionally biased region" description="Low complexity" evidence="6">
    <location>
        <begin position="73"/>
        <end position="87"/>
    </location>
</feature>
<keyword evidence="8" id="KW-1185">Reference proteome</keyword>
<dbReference type="PANTHER" id="PTHR31845">
    <property type="entry name" value="FINGER DOMAIN PROTEIN, PUTATIVE-RELATED"/>
    <property type="match status" value="1"/>
</dbReference>
<dbReference type="RefSeq" id="XP_002483895.1">
    <property type="nucleotide sequence ID" value="XM_002483850.1"/>
</dbReference>
<name>B8MFC7_TALSN</name>
<dbReference type="VEuPathDB" id="FungiDB:TSTA_017360"/>
<dbReference type="eggNOG" id="ENOG502SITX">
    <property type="taxonomic scope" value="Eukaryota"/>
</dbReference>
<dbReference type="AlphaFoldDB" id="B8MFC7"/>
<evidence type="ECO:0000313" key="8">
    <source>
        <dbReference type="Proteomes" id="UP000001745"/>
    </source>
</evidence>
<dbReference type="PANTHER" id="PTHR31845:SF10">
    <property type="entry name" value="ZN(II)2CYS6 TRANSCRIPTION FACTOR (EUROFUNG)"/>
    <property type="match status" value="1"/>
</dbReference>
<dbReference type="Proteomes" id="UP000001745">
    <property type="component" value="Unassembled WGS sequence"/>
</dbReference>
<evidence type="ECO:0000256" key="4">
    <source>
        <dbReference type="ARBA" id="ARBA00023163"/>
    </source>
</evidence>
<evidence type="ECO:0008006" key="9">
    <source>
        <dbReference type="Google" id="ProtNLM"/>
    </source>
</evidence>
<feature type="region of interest" description="Disordered" evidence="6">
    <location>
        <begin position="65"/>
        <end position="105"/>
    </location>
</feature>
<keyword evidence="2" id="KW-0805">Transcription regulation</keyword>
<evidence type="ECO:0000256" key="5">
    <source>
        <dbReference type="ARBA" id="ARBA00023242"/>
    </source>
</evidence>